<evidence type="ECO:0000256" key="2">
    <source>
        <dbReference type="SAM" id="SignalP"/>
    </source>
</evidence>
<proteinExistence type="predicted"/>
<feature type="signal peptide" evidence="2">
    <location>
        <begin position="1"/>
        <end position="24"/>
    </location>
</feature>
<organism evidence="3 4">
    <name type="scientific">Roseovarius mucosus</name>
    <dbReference type="NCBI Taxonomy" id="215743"/>
    <lineage>
        <taxon>Bacteria</taxon>
        <taxon>Pseudomonadati</taxon>
        <taxon>Pseudomonadota</taxon>
        <taxon>Alphaproteobacteria</taxon>
        <taxon>Rhodobacterales</taxon>
        <taxon>Roseobacteraceae</taxon>
        <taxon>Roseovarius</taxon>
    </lineage>
</organism>
<dbReference type="KEGG" id="rmm:ROSMUCSMR3_01573"/>
<dbReference type="RefSeq" id="WP_081506957.1">
    <property type="nucleotide sequence ID" value="NZ_CP020474.1"/>
</dbReference>
<keyword evidence="4" id="KW-1185">Reference proteome</keyword>
<evidence type="ECO:0000256" key="1">
    <source>
        <dbReference type="SAM" id="Coils"/>
    </source>
</evidence>
<dbReference type="OrthoDB" id="8033281at2"/>
<evidence type="ECO:0000313" key="4">
    <source>
        <dbReference type="Proteomes" id="UP000192273"/>
    </source>
</evidence>
<feature type="coiled-coil region" evidence="1">
    <location>
        <begin position="844"/>
        <end position="871"/>
    </location>
</feature>
<keyword evidence="2" id="KW-0732">Signal</keyword>
<accession>A0A1V0RMR5</accession>
<dbReference type="EMBL" id="CP020474">
    <property type="protein sequence ID" value="ARE83057.1"/>
    <property type="molecule type" value="Genomic_DNA"/>
</dbReference>
<sequence>MIRHFSLILVLALAAALPGRGAEAQQCLDVSAEEAQLHAAELVTLLQIATFRGDLKYMSDVAPELESYLDSCGSDPGGRLAQVCGFDCHLQLARYRLFLASDLPFLSTAGVLSRDSTLLSPQSAQQHAEDGIAVAERGLKLLARQQGSAEADDAFRTYTRQLVGLSSVKIRLRMTVGDTWYQTMSEARVKSLGFAVSEALEVIPGAALEDQPNLHKAHTQYEFALWTLIETKTDIPAEQTYDDLRADLTILEGELQARMESLRRGMIFLNIDPVAFTTIPFEELQQALDRTKRDLEAVEARMEAIVREWSAASEGQATRAIDERRVVRGQKINLLAHQIGKLETEAQILTGEVQQEISALDAELDTFSRRQQIRNLEIALSTKIAEFENRRQQLQERQALDLIAITKEAEIERRAELRWLLSFEMTRMNLDLQVSSLESQIGEYDRQLARNRTQLETLVRQRAILETRIVDAQSSIEGAKQRIDRIDVTQVDVHALRRNVIREDICGVENQLALIGETLDTPFAPALPGEEPCDVVSPSFTRVQYQDTMCGTDSEPGLRAKLNDARILGRAFILKCVIGDPVELAELEPMAEASTLIDSGLSLEDELGAVSCNGFSQTEVDFAKGIYDAEKALLEKQRVGLEQQRDKVNEQLDFVTGWASDFQNTILGLQTGLAVVQGAYAALAAVPETTVAAAGMASGVYTTITVDKPAYAVMEAARVALNTALAFGKINIQTESQVRAFATQLANIREANERIDFEKAVKALALHRAHFQLAGKRAEGLQAIKELELQGSMAAVDCDNAQLGIDEQVARLKAQHTRMLATMELQAEENALLDFDRLQQEGLIERYFNEIAILQLELEKLALNEAQLTEDNAQLGALVGAAQGRIERIEMTRATVEGLAEESQQVTTVIDELRQRQADQQLAISNSELAFVEARIRGEEGNTEQLVNALEGSIELVGQRAELKTQIEQVQADMLVQVAAQREEMVNLASEIDDPDERRQLFIASQETLSELLRGIPDYISAKRTSLTTANRLLHLMRQRYSLVLGITGRREDYPLTYVKDAAQLTALVSEIEGQRFFDETEIPIEVARVVVPSQSGFIKKLALDEEVTFEISPFAGSDDAMREAGFFVIWDEKFRERKTMTLIDVLIGAQYTCTGAQWNTYTLSHLGSGTVFRPLAEGSPVTVPERIIGPSRGGQHTFYNMAANEADLNRVLSYWQFNRFAARKFPRMPGPPNDQDAILPFLGAPVYGTYKLAVNPSDCPFEGAVFTLLFLFASTP</sequence>
<feature type="coiled-coil region" evidence="1">
    <location>
        <begin position="281"/>
        <end position="308"/>
    </location>
</feature>
<feature type="chain" id="PRO_5012730810" description="Chromosome partition protein Smc" evidence="2">
    <location>
        <begin position="25"/>
        <end position="1277"/>
    </location>
</feature>
<evidence type="ECO:0000313" key="3">
    <source>
        <dbReference type="EMBL" id="ARE83057.1"/>
    </source>
</evidence>
<keyword evidence="1" id="KW-0175">Coiled coil</keyword>
<dbReference type="Proteomes" id="UP000192273">
    <property type="component" value="Chromosome"/>
</dbReference>
<gene>
    <name evidence="3" type="ORF">ROSMUCSMR3_01573</name>
</gene>
<name>A0A1V0RMR5_9RHOB</name>
<evidence type="ECO:0008006" key="5">
    <source>
        <dbReference type="Google" id="ProtNLM"/>
    </source>
</evidence>
<protein>
    <recommendedName>
        <fullName evidence="5">Chromosome partition protein Smc</fullName>
    </recommendedName>
</protein>
<reference evidence="3 4" key="1">
    <citation type="submission" date="2017-03" db="EMBL/GenBank/DDBJ databases">
        <title>Genome Sequence of Roseovarius mucosus strain SMR3 Isolated from a culture of the Diatom Skeletonema marinoi.</title>
        <authorList>
            <person name="Topel M."/>
            <person name="Pinder M."/>
            <person name="Johansson O.N."/>
            <person name="Kourtchenko O."/>
            <person name="Godhe A."/>
            <person name="Clarke A.K."/>
        </authorList>
    </citation>
    <scope>NUCLEOTIDE SEQUENCE [LARGE SCALE GENOMIC DNA]</scope>
    <source>
        <strain evidence="3 4">SMR3</strain>
    </source>
</reference>
<dbReference type="AlphaFoldDB" id="A0A1V0RMR5"/>